<keyword evidence="3" id="KW-0413">Isomerase</keyword>
<accession>A0A437MAF0</accession>
<dbReference type="InterPro" id="IPR051804">
    <property type="entry name" value="Carb_Metab_Reg_Kinase/Isom"/>
</dbReference>
<dbReference type="InterPro" id="IPR014710">
    <property type="entry name" value="RmlC-like_jellyroll"/>
</dbReference>
<dbReference type="InterPro" id="IPR011051">
    <property type="entry name" value="RmlC_Cupin_sf"/>
</dbReference>
<dbReference type="PANTHER" id="PTHR42742:SF3">
    <property type="entry name" value="FRUCTOKINASE"/>
    <property type="match status" value="1"/>
</dbReference>
<evidence type="ECO:0000256" key="1">
    <source>
        <dbReference type="ARBA" id="ARBA00022723"/>
    </source>
</evidence>
<proteinExistence type="predicted"/>
<evidence type="ECO:0000313" key="4">
    <source>
        <dbReference type="Proteomes" id="UP000282971"/>
    </source>
</evidence>
<dbReference type="PANTHER" id="PTHR42742">
    <property type="entry name" value="TRANSCRIPTIONAL REPRESSOR MPRA"/>
    <property type="match status" value="1"/>
</dbReference>
<reference evidence="3 4" key="1">
    <citation type="submission" date="2019-01" db="EMBL/GenBank/DDBJ databases">
        <authorList>
            <person name="Chen W.-M."/>
        </authorList>
    </citation>
    <scope>NUCLEOTIDE SEQUENCE [LARGE SCALE GENOMIC DNA]</scope>
    <source>
        <strain evidence="3 4">CCP-7</strain>
    </source>
</reference>
<dbReference type="CDD" id="cd07010">
    <property type="entry name" value="cupin_PMI_type_I_N_bac"/>
    <property type="match status" value="1"/>
</dbReference>
<dbReference type="OrthoDB" id="9808275at2"/>
<dbReference type="AlphaFoldDB" id="A0A437MAF0"/>
<dbReference type="Proteomes" id="UP000282971">
    <property type="component" value="Unassembled WGS sequence"/>
</dbReference>
<evidence type="ECO:0000256" key="2">
    <source>
        <dbReference type="ARBA" id="ARBA00022833"/>
    </source>
</evidence>
<dbReference type="SUPFAM" id="SSF51182">
    <property type="entry name" value="RmlC-like cupins"/>
    <property type="match status" value="1"/>
</dbReference>
<dbReference type="EMBL" id="SACN01000001">
    <property type="protein sequence ID" value="RVT94619.1"/>
    <property type="molecule type" value="Genomic_DNA"/>
</dbReference>
<keyword evidence="4" id="KW-1185">Reference proteome</keyword>
<name>A0A437MAF0_9SPHN</name>
<keyword evidence="1" id="KW-0479">Metal-binding</keyword>
<keyword evidence="2" id="KW-0862">Zinc</keyword>
<dbReference type="RefSeq" id="WP_127744193.1">
    <property type="nucleotide sequence ID" value="NZ_SACN01000001.1"/>
</dbReference>
<organism evidence="3 4">
    <name type="scientific">Sphingomonas crocodyli</name>
    <dbReference type="NCBI Taxonomy" id="1979270"/>
    <lineage>
        <taxon>Bacteria</taxon>
        <taxon>Pseudomonadati</taxon>
        <taxon>Pseudomonadota</taxon>
        <taxon>Alphaproteobacteria</taxon>
        <taxon>Sphingomonadales</taxon>
        <taxon>Sphingomonadaceae</taxon>
        <taxon>Sphingomonas</taxon>
    </lineage>
</organism>
<protein>
    <submittedName>
        <fullName evidence="3">Phosphoheptose isomerase</fullName>
    </submittedName>
</protein>
<gene>
    <name evidence="3" type="ORF">EOD43_12520</name>
</gene>
<dbReference type="GO" id="GO:0016853">
    <property type="term" value="F:isomerase activity"/>
    <property type="evidence" value="ECO:0007669"/>
    <property type="project" value="UniProtKB-KW"/>
</dbReference>
<evidence type="ECO:0000313" key="3">
    <source>
        <dbReference type="EMBL" id="RVT94619.1"/>
    </source>
</evidence>
<sequence length="287" mass="31122">MAVIRLTTHRVLKPWGRHDLAPLFPDQPQDQEAVGEIWFEEGEGAPARDLQVKYLFTSEKLSIQVHPDDDGAVARGFARGKDEAWAVLAAEDHSTIGLGLTKALTADALRAAALDGAIETLIDWKQVKAGDVIYSPARTIHAIGAGLLIMEIQQNLDLTYRLYDYGRPRELHLDDGIAVSDPKPFEGNPPPRALPGDREIIAEGGKFVLERWTGAGDMMLEPGSMPLWVMPVQGAIDLEGQPFAIGEVAIVEDRTRLTIAPDSLVYAAYPGGQVIDGLVGIAFSAVE</sequence>
<dbReference type="GO" id="GO:0046872">
    <property type="term" value="F:metal ion binding"/>
    <property type="evidence" value="ECO:0007669"/>
    <property type="project" value="UniProtKB-KW"/>
</dbReference>
<comment type="caution">
    <text evidence="3">The sequence shown here is derived from an EMBL/GenBank/DDBJ whole genome shotgun (WGS) entry which is preliminary data.</text>
</comment>
<dbReference type="Gene3D" id="2.60.120.10">
    <property type="entry name" value="Jelly Rolls"/>
    <property type="match status" value="1"/>
</dbReference>